<proteinExistence type="predicted"/>
<evidence type="ECO:0000313" key="2">
    <source>
        <dbReference type="EMBL" id="KAK9700581.1"/>
    </source>
</evidence>
<keyword evidence="3" id="KW-1185">Reference proteome</keyword>
<comment type="caution">
    <text evidence="2">The sequence shown here is derived from an EMBL/GenBank/DDBJ whole genome shotgun (WGS) entry which is preliminary data.</text>
</comment>
<sequence>MARKYLSDREIEQLFETSEFFDSDNSDNGFHWNAGERDLNFVTSEAEDNVEIVEDVADDITGEIDEDDNPLIRFVQQGPSNIYTSKSGFAWNASVPRLADEIMEGEAEDITYEMAIDSEDGGDSDADDYFPETHPSNNSSKGSHSPFENAANK</sequence>
<gene>
    <name evidence="2" type="ORF">QE152_g31140</name>
</gene>
<name>A0AAW1JCA8_POPJA</name>
<dbReference type="EMBL" id="JASPKY010000434">
    <property type="protein sequence ID" value="KAK9700581.1"/>
    <property type="molecule type" value="Genomic_DNA"/>
</dbReference>
<evidence type="ECO:0000256" key="1">
    <source>
        <dbReference type="SAM" id="MobiDB-lite"/>
    </source>
</evidence>
<protein>
    <submittedName>
        <fullName evidence="2">Uncharacterized protein</fullName>
    </submittedName>
</protein>
<dbReference type="Proteomes" id="UP001458880">
    <property type="component" value="Unassembled WGS sequence"/>
</dbReference>
<dbReference type="AlphaFoldDB" id="A0AAW1JCA8"/>
<accession>A0AAW1JCA8</accession>
<reference evidence="2 3" key="1">
    <citation type="journal article" date="2024" name="BMC Genomics">
        <title>De novo assembly and annotation of Popillia japonica's genome with initial clues to its potential as an invasive pest.</title>
        <authorList>
            <person name="Cucini C."/>
            <person name="Boschi S."/>
            <person name="Funari R."/>
            <person name="Cardaioli E."/>
            <person name="Iannotti N."/>
            <person name="Marturano G."/>
            <person name="Paoli F."/>
            <person name="Bruttini M."/>
            <person name="Carapelli A."/>
            <person name="Frati F."/>
            <person name="Nardi F."/>
        </authorList>
    </citation>
    <scope>NUCLEOTIDE SEQUENCE [LARGE SCALE GENOMIC DNA]</scope>
    <source>
        <strain evidence="2">DMR45628</strain>
    </source>
</reference>
<feature type="compositionally biased region" description="Polar residues" evidence="1">
    <location>
        <begin position="134"/>
        <end position="143"/>
    </location>
</feature>
<organism evidence="2 3">
    <name type="scientific">Popillia japonica</name>
    <name type="common">Japanese beetle</name>
    <dbReference type="NCBI Taxonomy" id="7064"/>
    <lineage>
        <taxon>Eukaryota</taxon>
        <taxon>Metazoa</taxon>
        <taxon>Ecdysozoa</taxon>
        <taxon>Arthropoda</taxon>
        <taxon>Hexapoda</taxon>
        <taxon>Insecta</taxon>
        <taxon>Pterygota</taxon>
        <taxon>Neoptera</taxon>
        <taxon>Endopterygota</taxon>
        <taxon>Coleoptera</taxon>
        <taxon>Polyphaga</taxon>
        <taxon>Scarabaeiformia</taxon>
        <taxon>Scarabaeidae</taxon>
        <taxon>Rutelinae</taxon>
        <taxon>Popillia</taxon>
    </lineage>
</organism>
<evidence type="ECO:0000313" key="3">
    <source>
        <dbReference type="Proteomes" id="UP001458880"/>
    </source>
</evidence>
<feature type="region of interest" description="Disordered" evidence="1">
    <location>
        <begin position="114"/>
        <end position="153"/>
    </location>
</feature>
<feature type="compositionally biased region" description="Acidic residues" evidence="1">
    <location>
        <begin position="114"/>
        <end position="130"/>
    </location>
</feature>